<accession>A0A1I0VTQ1</accession>
<dbReference type="Proteomes" id="UP000233565">
    <property type="component" value="Unassembled WGS sequence"/>
</dbReference>
<dbReference type="OrthoDB" id="3789937at2"/>
<reference evidence="1 4" key="3">
    <citation type="submission" date="2017-12" db="EMBL/GenBank/DDBJ databases">
        <title>Pharmacopeia of the Arctic Ocean.</title>
        <authorList>
            <person name="Collins E."/>
            <person name="Ducluzeau A.-L."/>
        </authorList>
    </citation>
    <scope>NUCLEOTIDE SEQUENCE [LARGE SCALE GENOMIC DNA]</scope>
    <source>
        <strain evidence="1 4">DSM 23325</strain>
    </source>
</reference>
<dbReference type="RefSeq" id="WP_091193676.1">
    <property type="nucleotide sequence ID" value="NZ_FOKC01000001.1"/>
</dbReference>
<name>A0A1I0VTQ1_9ACTN</name>
<dbReference type="EMBL" id="PJBV01000035">
    <property type="protein sequence ID" value="PKH37472.1"/>
    <property type="molecule type" value="Genomic_DNA"/>
</dbReference>
<gene>
    <name evidence="1" type="ORF">CXG46_18670</name>
    <name evidence="2" type="ORF">SAMN05192575_101454</name>
</gene>
<proteinExistence type="predicted"/>
<reference evidence="3" key="1">
    <citation type="submission" date="2016-10" db="EMBL/GenBank/DDBJ databases">
        <authorList>
            <person name="Varghese N."/>
            <person name="Submissions S."/>
        </authorList>
    </citation>
    <scope>NUCLEOTIDE SEQUENCE [LARGE SCALE GENOMIC DNA]</scope>
    <source>
        <strain evidence="3">CGMCC 1.10697</strain>
    </source>
</reference>
<evidence type="ECO:0000313" key="3">
    <source>
        <dbReference type="Proteomes" id="UP000199113"/>
    </source>
</evidence>
<dbReference type="AlphaFoldDB" id="A0A1I0VTQ1"/>
<evidence type="ECO:0008006" key="5">
    <source>
        <dbReference type="Google" id="ProtNLM"/>
    </source>
</evidence>
<sequence length="98" mass="9773">MSGGIDVDLGTLDTIAAELDTAANGLEGLAGSVPRGVDAGPMTAVVASMVSQVVTSSGNVANALSGSAEGVRLARGYYQRADADASADMARIRQVMDS</sequence>
<protein>
    <recommendedName>
        <fullName evidence="5">Excreted virulence factor EspC, type VII ESX diderm</fullName>
    </recommendedName>
</protein>
<dbReference type="STRING" id="748909.SAMN05192575_101454"/>
<evidence type="ECO:0000313" key="4">
    <source>
        <dbReference type="Proteomes" id="UP000233565"/>
    </source>
</evidence>
<evidence type="ECO:0000313" key="1">
    <source>
        <dbReference type="EMBL" id="PKH37472.1"/>
    </source>
</evidence>
<keyword evidence="4" id="KW-1185">Reference proteome</keyword>
<reference evidence="2" key="2">
    <citation type="submission" date="2016-10" db="EMBL/GenBank/DDBJ databases">
        <authorList>
            <person name="de Groot N.N."/>
        </authorList>
    </citation>
    <scope>NUCLEOTIDE SEQUENCE [LARGE SCALE GENOMIC DNA]</scope>
    <source>
        <strain evidence="2">CGMCC 1.10697</strain>
    </source>
</reference>
<dbReference type="EMBL" id="FOKC01000001">
    <property type="protein sequence ID" value="SFA79714.1"/>
    <property type="molecule type" value="Genomic_DNA"/>
</dbReference>
<evidence type="ECO:0000313" key="2">
    <source>
        <dbReference type="EMBL" id="SFA79714.1"/>
    </source>
</evidence>
<organism evidence="2 3">
    <name type="scientific">Nocardioides alpinus</name>
    <dbReference type="NCBI Taxonomy" id="748909"/>
    <lineage>
        <taxon>Bacteria</taxon>
        <taxon>Bacillati</taxon>
        <taxon>Actinomycetota</taxon>
        <taxon>Actinomycetes</taxon>
        <taxon>Propionibacteriales</taxon>
        <taxon>Nocardioidaceae</taxon>
        <taxon>Nocardioides</taxon>
    </lineage>
</organism>
<dbReference type="Proteomes" id="UP000199113">
    <property type="component" value="Unassembled WGS sequence"/>
</dbReference>